<dbReference type="Pfam" id="PF16741">
    <property type="entry name" value="mRNA_decap_C"/>
    <property type="match status" value="1"/>
</dbReference>
<evidence type="ECO:0000313" key="4">
    <source>
        <dbReference type="Proteomes" id="UP000694620"/>
    </source>
</evidence>
<keyword evidence="4" id="KW-1185">Reference proteome</keyword>
<dbReference type="Ensembl" id="ENSECRT00000033468.1">
    <property type="protein sequence ID" value="ENSECRP00000032745.1"/>
    <property type="gene ID" value="ENSECRG00000022185.1"/>
</dbReference>
<name>A0A8C4TQG7_ERPCA</name>
<feature type="domain" description="mRNA-decapping enzyme C-terminal" evidence="2">
    <location>
        <begin position="320"/>
        <end position="360"/>
    </location>
</feature>
<reference evidence="3" key="2">
    <citation type="submission" date="2025-08" db="UniProtKB">
        <authorList>
            <consortium name="Ensembl"/>
        </authorList>
    </citation>
    <scope>IDENTIFICATION</scope>
</reference>
<reference evidence="3" key="3">
    <citation type="submission" date="2025-09" db="UniProtKB">
        <authorList>
            <consortium name="Ensembl"/>
        </authorList>
    </citation>
    <scope>IDENTIFICATION</scope>
</reference>
<dbReference type="InterPro" id="IPR031953">
    <property type="entry name" value="mRNA_decap_C"/>
</dbReference>
<gene>
    <name evidence="3" type="primary">DCP1A</name>
</gene>
<protein>
    <submittedName>
        <fullName evidence="3">Decapping mRNA 1A</fullName>
    </submittedName>
</protein>
<proteinExistence type="predicted"/>
<sequence>MLNKAKDEYERAKDDCERIGDFDLSSSSELHRSRVLNKSISGEAIENVPSSQLQEKNFHSGHKQITVEELFGSPLPKEQTLTGHRNHGAAEKINPDTLLKKPNLVSSFPYEYHIRCSPVFQPIHSTEVSNSQTLPDLSSDSGVVIKAIQRSQAKPVSPLLSPASQSGIHSQLGTTSMAFLNQDFFHKLKLNPHHEQMPQQPLSKPGLAPSFLQSTSQLVTPECFQDPISKPVALSSMPVAPIQTLQQNKEVEVFVHSKPLAKPLPVTTAAPSMELESVLLSPSVFQQSASKTNEFESKSNSASPLTLGAGEQQVHSPSGILSRSHLQEALIHLLKNDSNFLNTIHEAYLQVRSKDSGNMKL</sequence>
<dbReference type="AlphaFoldDB" id="A0A8C4TQG7"/>
<feature type="compositionally biased region" description="Polar residues" evidence="1">
    <location>
        <begin position="291"/>
        <end position="304"/>
    </location>
</feature>
<dbReference type="GeneTree" id="ENSGT00940000158818"/>
<evidence type="ECO:0000259" key="2">
    <source>
        <dbReference type="Pfam" id="PF16741"/>
    </source>
</evidence>
<dbReference type="Gene3D" id="6.10.140.2030">
    <property type="match status" value="1"/>
</dbReference>
<evidence type="ECO:0000256" key="1">
    <source>
        <dbReference type="SAM" id="MobiDB-lite"/>
    </source>
</evidence>
<organism evidence="3 4">
    <name type="scientific">Erpetoichthys calabaricus</name>
    <name type="common">Rope fish</name>
    <name type="synonym">Calamoichthys calabaricus</name>
    <dbReference type="NCBI Taxonomy" id="27687"/>
    <lineage>
        <taxon>Eukaryota</taxon>
        <taxon>Metazoa</taxon>
        <taxon>Chordata</taxon>
        <taxon>Craniata</taxon>
        <taxon>Vertebrata</taxon>
        <taxon>Euteleostomi</taxon>
        <taxon>Actinopterygii</taxon>
        <taxon>Polypteriformes</taxon>
        <taxon>Polypteridae</taxon>
        <taxon>Erpetoichthys</taxon>
    </lineage>
</organism>
<dbReference type="Proteomes" id="UP000694620">
    <property type="component" value="Chromosome 18"/>
</dbReference>
<evidence type="ECO:0000313" key="3">
    <source>
        <dbReference type="Ensembl" id="ENSECRP00000032745.1"/>
    </source>
</evidence>
<reference evidence="3" key="1">
    <citation type="submission" date="2021-06" db="EMBL/GenBank/DDBJ databases">
        <authorList>
            <consortium name="Wellcome Sanger Institute Data Sharing"/>
        </authorList>
    </citation>
    <scope>NUCLEOTIDE SEQUENCE [LARGE SCALE GENOMIC DNA]</scope>
</reference>
<feature type="region of interest" description="Disordered" evidence="1">
    <location>
        <begin position="291"/>
        <end position="318"/>
    </location>
</feature>
<accession>A0A8C4TQG7</accession>